<dbReference type="AlphaFoldDB" id="A0A365NZJ1"/>
<comment type="caution">
    <text evidence="2">The sequence shown here is derived from an EMBL/GenBank/DDBJ whole genome shotgun (WGS) entry which is preliminary data.</text>
</comment>
<sequence>METNKTKMARIWFVLALSVLFLVPQDLFSQGPPPWAPAHGYRAKTRHIYFPEHNMYFDLQKRVYIFNRNGGWSISTNVPSVYAQVNFGRARQVELDFYQDRPYRYNNVHVVKYKGKKPHHAKKHKGQPHNQGKGKPGNNGKGKGK</sequence>
<organism evidence="2 3">
    <name type="scientific">Flavobacterium tibetense</name>
    <dbReference type="NCBI Taxonomy" id="2233533"/>
    <lineage>
        <taxon>Bacteria</taxon>
        <taxon>Pseudomonadati</taxon>
        <taxon>Bacteroidota</taxon>
        <taxon>Flavobacteriia</taxon>
        <taxon>Flavobacteriales</taxon>
        <taxon>Flavobacteriaceae</taxon>
        <taxon>Flavobacterium</taxon>
    </lineage>
</organism>
<evidence type="ECO:0000313" key="2">
    <source>
        <dbReference type="EMBL" id="RBA27639.1"/>
    </source>
</evidence>
<name>A0A365NZJ1_9FLAO</name>
<reference evidence="2 3" key="1">
    <citation type="submission" date="2018-06" db="EMBL/GenBank/DDBJ databases">
        <title>Flavobacterium tibetense sp. nov., isolated from a wetland YonghuCo on Tibetan Plateau.</title>
        <authorList>
            <person name="Xing P."/>
            <person name="Phurbu D."/>
            <person name="Lu H."/>
        </authorList>
    </citation>
    <scope>NUCLEOTIDE SEQUENCE [LARGE SCALE GENOMIC DNA]</scope>
    <source>
        <strain evidence="2 3">YH5</strain>
    </source>
</reference>
<dbReference type="Proteomes" id="UP000253319">
    <property type="component" value="Unassembled WGS sequence"/>
</dbReference>
<evidence type="ECO:0000313" key="3">
    <source>
        <dbReference type="Proteomes" id="UP000253319"/>
    </source>
</evidence>
<gene>
    <name evidence="2" type="ORF">DPN68_11255</name>
</gene>
<feature type="region of interest" description="Disordered" evidence="1">
    <location>
        <begin position="115"/>
        <end position="145"/>
    </location>
</feature>
<dbReference type="OrthoDB" id="1367720at2"/>
<proteinExistence type="predicted"/>
<evidence type="ECO:0000256" key="1">
    <source>
        <dbReference type="SAM" id="MobiDB-lite"/>
    </source>
</evidence>
<keyword evidence="3" id="KW-1185">Reference proteome</keyword>
<feature type="compositionally biased region" description="Basic residues" evidence="1">
    <location>
        <begin position="115"/>
        <end position="127"/>
    </location>
</feature>
<accession>A0A365NZJ1</accession>
<dbReference type="RefSeq" id="WP_113989746.1">
    <property type="nucleotide sequence ID" value="NZ_QLST01000015.1"/>
</dbReference>
<feature type="compositionally biased region" description="Gly residues" evidence="1">
    <location>
        <begin position="134"/>
        <end position="145"/>
    </location>
</feature>
<protein>
    <submittedName>
        <fullName evidence="2">Uncharacterized protein</fullName>
    </submittedName>
</protein>
<dbReference type="EMBL" id="QLST01000015">
    <property type="protein sequence ID" value="RBA27639.1"/>
    <property type="molecule type" value="Genomic_DNA"/>
</dbReference>